<evidence type="ECO:0000313" key="3">
    <source>
        <dbReference type="Proteomes" id="UP000612855"/>
    </source>
</evidence>
<organism evidence="2 3">
    <name type="scientific">Primorskyibacter flagellatus</name>
    <dbReference type="NCBI Taxonomy" id="1387277"/>
    <lineage>
        <taxon>Bacteria</taxon>
        <taxon>Pseudomonadati</taxon>
        <taxon>Pseudomonadota</taxon>
        <taxon>Alphaproteobacteria</taxon>
        <taxon>Rhodobacterales</taxon>
        <taxon>Roseobacteraceae</taxon>
        <taxon>Primorskyibacter</taxon>
    </lineage>
</organism>
<comment type="caution">
    <text evidence="2">The sequence shown here is derived from an EMBL/GenBank/DDBJ whole genome shotgun (WGS) entry which is preliminary data.</text>
</comment>
<evidence type="ECO:0000313" key="2">
    <source>
        <dbReference type="EMBL" id="GGE42161.1"/>
    </source>
</evidence>
<dbReference type="RefSeq" id="WP_188478831.1">
    <property type="nucleotide sequence ID" value="NZ_BMFJ01000002.1"/>
</dbReference>
<reference evidence="3" key="1">
    <citation type="journal article" date="2019" name="Int. J. Syst. Evol. Microbiol.">
        <title>The Global Catalogue of Microorganisms (GCM) 10K type strain sequencing project: providing services to taxonomists for standard genome sequencing and annotation.</title>
        <authorList>
            <consortium name="The Broad Institute Genomics Platform"/>
            <consortium name="The Broad Institute Genome Sequencing Center for Infectious Disease"/>
            <person name="Wu L."/>
            <person name="Ma J."/>
        </authorList>
    </citation>
    <scope>NUCLEOTIDE SEQUENCE [LARGE SCALE GENOMIC DNA]</scope>
    <source>
        <strain evidence="3">CGMCC 1.12664</strain>
    </source>
</reference>
<keyword evidence="3" id="KW-1185">Reference proteome</keyword>
<protein>
    <recommendedName>
        <fullName evidence="1">Anti-sigma factor NepR domain-containing protein</fullName>
    </recommendedName>
</protein>
<feature type="domain" description="Anti-sigma factor NepR" evidence="1">
    <location>
        <begin position="12"/>
        <end position="44"/>
    </location>
</feature>
<dbReference type="AlphaFoldDB" id="A0A917EJ74"/>
<accession>A0A917EJ74</accession>
<evidence type="ECO:0000259" key="1">
    <source>
        <dbReference type="Pfam" id="PF18557"/>
    </source>
</evidence>
<dbReference type="InterPro" id="IPR041649">
    <property type="entry name" value="NepR"/>
</dbReference>
<dbReference type="Pfam" id="PF18557">
    <property type="entry name" value="NepR"/>
    <property type="match status" value="1"/>
</dbReference>
<dbReference type="Proteomes" id="UP000612855">
    <property type="component" value="Unassembled WGS sequence"/>
</dbReference>
<gene>
    <name evidence="2" type="ORF">GCM10011360_31960</name>
</gene>
<name>A0A917EJ74_9RHOB</name>
<sequence>MAHDSENEHVKRQIDENLKRVYQQTVEEDLPDRFKTLLEQLKKQGSGDSA</sequence>
<proteinExistence type="predicted"/>
<dbReference type="EMBL" id="BMFJ01000002">
    <property type="protein sequence ID" value="GGE42161.1"/>
    <property type="molecule type" value="Genomic_DNA"/>
</dbReference>